<protein>
    <submittedName>
        <fullName evidence="1">Uncharacterized protein</fullName>
    </submittedName>
</protein>
<organism evidence="1 2">
    <name type="scientific">Pythium insidiosum</name>
    <name type="common">Pythiosis disease agent</name>
    <dbReference type="NCBI Taxonomy" id="114742"/>
    <lineage>
        <taxon>Eukaryota</taxon>
        <taxon>Sar</taxon>
        <taxon>Stramenopiles</taxon>
        <taxon>Oomycota</taxon>
        <taxon>Peronosporomycetes</taxon>
        <taxon>Pythiales</taxon>
        <taxon>Pythiaceae</taxon>
        <taxon>Pythium</taxon>
    </lineage>
</organism>
<comment type="caution">
    <text evidence="1">The sequence shown here is derived from an EMBL/GenBank/DDBJ whole genome shotgun (WGS) entry which is preliminary data.</text>
</comment>
<evidence type="ECO:0000313" key="1">
    <source>
        <dbReference type="EMBL" id="KAJ0392140.1"/>
    </source>
</evidence>
<proteinExistence type="predicted"/>
<sequence>MSYPLPLLRGLQATDLAATSEQPGANALIFDNTGDEDVSLVYGDPSISPALSKIEFGHPFSVLPTVLFERKYEKLNVYLDIVPKSNASQQISASQFENLKANLDEFEIKNVELVETCPRNASADGKLVVCVGEASTKPILLGVSQRS</sequence>
<reference evidence="1" key="1">
    <citation type="submission" date="2021-12" db="EMBL/GenBank/DDBJ databases">
        <title>Prjna785345.</title>
        <authorList>
            <person name="Rujirawat T."/>
            <person name="Krajaejun T."/>
        </authorList>
    </citation>
    <scope>NUCLEOTIDE SEQUENCE</scope>
    <source>
        <strain evidence="1">Pi057C3</strain>
    </source>
</reference>
<keyword evidence="2" id="KW-1185">Reference proteome</keyword>
<dbReference type="AlphaFoldDB" id="A0AAD5M1G2"/>
<evidence type="ECO:0000313" key="2">
    <source>
        <dbReference type="Proteomes" id="UP001209570"/>
    </source>
</evidence>
<gene>
    <name evidence="1" type="ORF">P43SY_007322</name>
</gene>
<name>A0AAD5M1G2_PYTIN</name>
<dbReference type="EMBL" id="JAKCXM010000708">
    <property type="protein sequence ID" value="KAJ0392140.1"/>
    <property type="molecule type" value="Genomic_DNA"/>
</dbReference>
<accession>A0AAD5M1G2</accession>
<dbReference type="Proteomes" id="UP001209570">
    <property type="component" value="Unassembled WGS sequence"/>
</dbReference>